<dbReference type="PRINTS" id="PR00081">
    <property type="entry name" value="GDHRDH"/>
</dbReference>
<evidence type="ECO:0000313" key="4">
    <source>
        <dbReference type="Proteomes" id="UP000635477"/>
    </source>
</evidence>
<sequence length="233" mass="24989">MNCYGGFNPEQDVEDLTGKVILITGGTAGLGKSAILTLAAHKPSHIYFTGRSASSAKAVIEALPPSVEATFLECDLTSLSSIRAAAAKFQHERLDVFIANAGIMAVDAGVTKDGVEVQFGVNHLGNAALLMQLLPVMLRTASQPGADVRYVALTSRGYRGHPRGGIDLASIKTAQEDMRMGTWGRYGQSKLANMVFARELQRRYPEVTSVAVHPGVIATGLVTELSFWRRMLV</sequence>
<reference evidence="3" key="2">
    <citation type="submission" date="2020-05" db="EMBL/GenBank/DDBJ databases">
        <authorList>
            <person name="Kim H.-S."/>
            <person name="Proctor R.H."/>
            <person name="Brown D.W."/>
        </authorList>
    </citation>
    <scope>NUCLEOTIDE SEQUENCE</scope>
    <source>
        <strain evidence="3">NRRL 22465</strain>
    </source>
</reference>
<dbReference type="AlphaFoldDB" id="A0A8H4UH69"/>
<dbReference type="SUPFAM" id="SSF51735">
    <property type="entry name" value="NAD(P)-binding Rossmann-fold domains"/>
    <property type="match status" value="1"/>
</dbReference>
<gene>
    <name evidence="3" type="ORF">FZEAL_6848</name>
</gene>
<keyword evidence="2" id="KW-0560">Oxidoreductase</keyword>
<dbReference type="Pfam" id="PF00106">
    <property type="entry name" value="adh_short"/>
    <property type="match status" value="1"/>
</dbReference>
<dbReference type="Gene3D" id="3.40.50.720">
    <property type="entry name" value="NAD(P)-binding Rossmann-like Domain"/>
    <property type="match status" value="1"/>
</dbReference>
<dbReference type="OrthoDB" id="191139at2759"/>
<proteinExistence type="inferred from homology"/>
<comment type="caution">
    <text evidence="3">The sequence shown here is derived from an EMBL/GenBank/DDBJ whole genome shotgun (WGS) entry which is preliminary data.</text>
</comment>
<keyword evidence="4" id="KW-1185">Reference proteome</keyword>
<dbReference type="GO" id="GO:0016491">
    <property type="term" value="F:oxidoreductase activity"/>
    <property type="evidence" value="ECO:0007669"/>
    <property type="project" value="UniProtKB-KW"/>
</dbReference>
<accession>A0A8H4UH69</accession>
<evidence type="ECO:0008006" key="5">
    <source>
        <dbReference type="Google" id="ProtNLM"/>
    </source>
</evidence>
<feature type="non-terminal residue" evidence="3">
    <location>
        <position position="1"/>
    </location>
</feature>
<comment type="similarity">
    <text evidence="1">Belongs to the short-chain dehydrogenases/reductases (SDR) family.</text>
</comment>
<evidence type="ECO:0000256" key="1">
    <source>
        <dbReference type="ARBA" id="ARBA00006484"/>
    </source>
</evidence>
<organism evidence="3 4">
    <name type="scientific">Fusarium zealandicum</name>
    <dbReference type="NCBI Taxonomy" id="1053134"/>
    <lineage>
        <taxon>Eukaryota</taxon>
        <taxon>Fungi</taxon>
        <taxon>Dikarya</taxon>
        <taxon>Ascomycota</taxon>
        <taxon>Pezizomycotina</taxon>
        <taxon>Sordariomycetes</taxon>
        <taxon>Hypocreomycetidae</taxon>
        <taxon>Hypocreales</taxon>
        <taxon>Nectriaceae</taxon>
        <taxon>Fusarium</taxon>
        <taxon>Fusarium staphyleae species complex</taxon>
    </lineage>
</organism>
<dbReference type="InterPro" id="IPR002347">
    <property type="entry name" value="SDR_fam"/>
</dbReference>
<evidence type="ECO:0000313" key="3">
    <source>
        <dbReference type="EMBL" id="KAF4976482.1"/>
    </source>
</evidence>
<dbReference type="PANTHER" id="PTHR24320">
    <property type="entry name" value="RETINOL DEHYDROGENASE"/>
    <property type="match status" value="1"/>
</dbReference>
<protein>
    <recommendedName>
        <fullName evidence="5">Oxidoreductase</fullName>
    </recommendedName>
</protein>
<dbReference type="EMBL" id="JABEYC010000530">
    <property type="protein sequence ID" value="KAF4976482.1"/>
    <property type="molecule type" value="Genomic_DNA"/>
</dbReference>
<reference evidence="3" key="1">
    <citation type="journal article" date="2020" name="BMC Genomics">
        <title>Correction to: Identification and distribution of gene clusters required for synthesis of sphingolipid metabolism inhibitors in diverse species of the filamentous fungus Fusarium.</title>
        <authorList>
            <person name="Kim H.S."/>
            <person name="Lohmar J.M."/>
            <person name="Busman M."/>
            <person name="Brown D.W."/>
            <person name="Naumann T.A."/>
            <person name="Divon H.H."/>
            <person name="Lysoe E."/>
            <person name="Uhlig S."/>
            <person name="Proctor R.H."/>
        </authorList>
    </citation>
    <scope>NUCLEOTIDE SEQUENCE</scope>
    <source>
        <strain evidence="3">NRRL 22465</strain>
    </source>
</reference>
<dbReference type="Proteomes" id="UP000635477">
    <property type="component" value="Unassembled WGS sequence"/>
</dbReference>
<dbReference type="InterPro" id="IPR036291">
    <property type="entry name" value="NAD(P)-bd_dom_sf"/>
</dbReference>
<dbReference type="PANTHER" id="PTHR24320:SF154">
    <property type="entry name" value="OXIDOREDUCTASE, SHORT-CHAIN DEHYDROGENASE_REDUCTASE FAMILY (AFU_ORTHOLOGUE AFUA_2G04560)"/>
    <property type="match status" value="1"/>
</dbReference>
<name>A0A8H4UH69_9HYPO</name>
<evidence type="ECO:0000256" key="2">
    <source>
        <dbReference type="ARBA" id="ARBA00023002"/>
    </source>
</evidence>